<evidence type="ECO:0000313" key="3">
    <source>
        <dbReference type="Proteomes" id="UP000245207"/>
    </source>
</evidence>
<protein>
    <submittedName>
        <fullName evidence="2">F-box domain, FBD domain, Leucine-rich repeat domain, L domain-like protein</fullName>
    </submittedName>
</protein>
<dbReference type="SUPFAM" id="SSF52047">
    <property type="entry name" value="RNI-like"/>
    <property type="match status" value="1"/>
</dbReference>
<dbReference type="InterPro" id="IPR053197">
    <property type="entry name" value="F-box_SCFL_complex_component"/>
</dbReference>
<evidence type="ECO:0000313" key="2">
    <source>
        <dbReference type="EMBL" id="PWA43799.1"/>
    </source>
</evidence>
<keyword evidence="3" id="KW-1185">Reference proteome</keyword>
<dbReference type="OrthoDB" id="594804at2759"/>
<dbReference type="Gene3D" id="3.80.10.10">
    <property type="entry name" value="Ribonuclease Inhibitor"/>
    <property type="match status" value="1"/>
</dbReference>
<dbReference type="PANTHER" id="PTHR34223">
    <property type="entry name" value="OS11G0201299 PROTEIN"/>
    <property type="match status" value="1"/>
</dbReference>
<organism evidence="2 3">
    <name type="scientific">Artemisia annua</name>
    <name type="common">Sweet wormwood</name>
    <dbReference type="NCBI Taxonomy" id="35608"/>
    <lineage>
        <taxon>Eukaryota</taxon>
        <taxon>Viridiplantae</taxon>
        <taxon>Streptophyta</taxon>
        <taxon>Embryophyta</taxon>
        <taxon>Tracheophyta</taxon>
        <taxon>Spermatophyta</taxon>
        <taxon>Magnoliopsida</taxon>
        <taxon>eudicotyledons</taxon>
        <taxon>Gunneridae</taxon>
        <taxon>Pentapetalae</taxon>
        <taxon>asterids</taxon>
        <taxon>campanulids</taxon>
        <taxon>Asterales</taxon>
        <taxon>Asteraceae</taxon>
        <taxon>Asteroideae</taxon>
        <taxon>Anthemideae</taxon>
        <taxon>Artemisiinae</taxon>
        <taxon>Artemisia</taxon>
    </lineage>
</organism>
<dbReference type="Pfam" id="PF24758">
    <property type="entry name" value="LRR_At5g56370"/>
    <property type="match status" value="1"/>
</dbReference>
<dbReference type="STRING" id="35608.A0A2U1L498"/>
<dbReference type="Pfam" id="PF00646">
    <property type="entry name" value="F-box"/>
    <property type="match status" value="1"/>
</dbReference>
<feature type="domain" description="F-box" evidence="1">
    <location>
        <begin position="31"/>
        <end position="82"/>
    </location>
</feature>
<dbReference type="InterPro" id="IPR001810">
    <property type="entry name" value="F-box_dom"/>
</dbReference>
<reference evidence="2 3" key="1">
    <citation type="journal article" date="2018" name="Mol. Plant">
        <title>The genome of Artemisia annua provides insight into the evolution of Asteraceae family and artemisinin biosynthesis.</title>
        <authorList>
            <person name="Shen Q."/>
            <person name="Zhang L."/>
            <person name="Liao Z."/>
            <person name="Wang S."/>
            <person name="Yan T."/>
            <person name="Shi P."/>
            <person name="Liu M."/>
            <person name="Fu X."/>
            <person name="Pan Q."/>
            <person name="Wang Y."/>
            <person name="Lv Z."/>
            <person name="Lu X."/>
            <person name="Zhang F."/>
            <person name="Jiang W."/>
            <person name="Ma Y."/>
            <person name="Chen M."/>
            <person name="Hao X."/>
            <person name="Li L."/>
            <person name="Tang Y."/>
            <person name="Lv G."/>
            <person name="Zhou Y."/>
            <person name="Sun X."/>
            <person name="Brodelius P.E."/>
            <person name="Rose J.K.C."/>
            <person name="Tang K."/>
        </authorList>
    </citation>
    <scope>NUCLEOTIDE SEQUENCE [LARGE SCALE GENOMIC DNA]</scope>
    <source>
        <strain evidence="3">cv. Huhao1</strain>
        <tissue evidence="2">Leaf</tissue>
    </source>
</reference>
<dbReference type="CDD" id="cd22160">
    <property type="entry name" value="F-box_AtFBL13-like"/>
    <property type="match status" value="1"/>
</dbReference>
<proteinExistence type="predicted"/>
<dbReference type="PROSITE" id="PS50181">
    <property type="entry name" value="FBOX"/>
    <property type="match status" value="1"/>
</dbReference>
<dbReference type="InterPro" id="IPR053781">
    <property type="entry name" value="F-box_AtFBL13-like"/>
</dbReference>
<evidence type="ECO:0000259" key="1">
    <source>
        <dbReference type="PROSITE" id="PS50181"/>
    </source>
</evidence>
<comment type="caution">
    <text evidence="2">The sequence shown here is derived from an EMBL/GenBank/DDBJ whole genome shotgun (WGS) entry which is preliminary data.</text>
</comment>
<gene>
    <name evidence="2" type="ORF">CTI12_AA532310</name>
</gene>
<sequence length="465" mass="53890">MSMSSSFVCPKVTETMPETKLTTASSRETRVDMISNLPDTILHLILSRLPSTDEAIRTSILSTRWRYLWTSVHSLNLDWSSKLKPYAKFSKTKFKKFVYSVLLNKAQNFDSLRLCCLDYYNMSTVRRWIQAASMRKVKSLDLMFCAKAIHDRFERTDRYEVIVLPCCLFTCDSLESLRLFLYRRPLSLPRCNGFPALRVLELNSVHCFDHDFIERLLEICPLLQKLSLIDSLIRTLDAVYITCPKLKTLRVFNWNNLLHGSEGLCGCVTVSCPELVSFEYVGPRGHFIFEKVDSLKKAVILPEDMLQEEISCELGDTCIDAARDLKSSFPAFFPNLKTLELTTTIDAFTLNVLIRIIRCSPNLESLHLIIQKELIKPENWELDEVETWRILTRHLKRVEFLEFNVENQKLDIVRLLLKHGNVLREMVLSWRNKVEYNENSAETMNVVSKFYKAASTVKLTALLKN</sequence>
<dbReference type="InterPro" id="IPR032675">
    <property type="entry name" value="LRR_dom_sf"/>
</dbReference>
<accession>A0A2U1L498</accession>
<dbReference type="EMBL" id="PKPP01011631">
    <property type="protein sequence ID" value="PWA43799.1"/>
    <property type="molecule type" value="Genomic_DNA"/>
</dbReference>
<dbReference type="Proteomes" id="UP000245207">
    <property type="component" value="Unassembled WGS sequence"/>
</dbReference>
<dbReference type="AlphaFoldDB" id="A0A2U1L498"/>
<name>A0A2U1L498_ARTAN</name>
<dbReference type="InterPro" id="IPR055411">
    <property type="entry name" value="LRR_FXL15/At3g58940/PEG3-like"/>
</dbReference>
<dbReference type="PANTHER" id="PTHR34223:SF51">
    <property type="entry name" value="OS06G0556300 PROTEIN"/>
    <property type="match status" value="1"/>
</dbReference>